<evidence type="ECO:0000313" key="2">
    <source>
        <dbReference type="Proteomes" id="UP000663393"/>
    </source>
</evidence>
<accession>A0A873WJ71</accession>
<keyword evidence="2" id="KW-1185">Reference proteome</keyword>
<evidence type="ECO:0000313" key="1">
    <source>
        <dbReference type="EMBL" id="QPB11261.1"/>
    </source>
</evidence>
<protein>
    <submittedName>
        <fullName evidence="1">Uncharacterized protein</fullName>
    </submittedName>
</protein>
<dbReference type="EMBL" id="MW145136">
    <property type="protein sequence ID" value="QPB11261.1"/>
    <property type="molecule type" value="Genomic_DNA"/>
</dbReference>
<sequence length="99" mass="11392">MAMTQQKRLDLARRTGVHPLVYSLLLRAKGLDILQDGEWVDEYTKTQHPRIPLQLDETSAGYDFLAPTIDDVHVVLVLHDVYYPIPGNHLNHKSPFDWS</sequence>
<name>A0A873WJ71_9CAUD</name>
<reference evidence="1" key="1">
    <citation type="submission" date="2020-10" db="EMBL/GenBank/DDBJ databases">
        <authorList>
            <person name="Yerushalmy O."/>
            <person name="Gronovich N."/>
            <person name="Alkalay-Oren S."/>
            <person name="Coppenhagen-Glazer S."/>
            <person name="Hazan R."/>
        </authorList>
    </citation>
    <scope>NUCLEOTIDE SEQUENCE</scope>
</reference>
<organism evidence="1 2">
    <name type="scientific">Providencia phage PSTNGR1</name>
    <dbReference type="NCBI Taxonomy" id="2783542"/>
    <lineage>
        <taxon>Viruses</taxon>
        <taxon>Duplodnaviria</taxon>
        <taxon>Heunggongvirae</taxon>
        <taxon>Uroviricota</taxon>
        <taxon>Caudoviricetes</taxon>
        <taxon>Autographivirales</taxon>
        <taxon>Autonotataviridae</taxon>
        <taxon>Jeruvirus</taxon>
        <taxon>Jeruvirus PSTNGR1</taxon>
    </lineage>
</organism>
<proteinExistence type="predicted"/>
<dbReference type="Proteomes" id="UP000663393">
    <property type="component" value="Segment"/>
</dbReference>